<dbReference type="InterPro" id="IPR007632">
    <property type="entry name" value="Anoctamin"/>
</dbReference>
<feature type="transmembrane region" description="Helical" evidence="8">
    <location>
        <begin position="490"/>
        <end position="515"/>
    </location>
</feature>
<feature type="domain" description="Anoctamin transmembrane" evidence="9">
    <location>
        <begin position="276"/>
        <end position="711"/>
    </location>
</feature>
<keyword evidence="7" id="KW-0325">Glycoprotein</keyword>
<dbReference type="Pfam" id="PF16178">
    <property type="entry name" value="Anoct_dimer"/>
    <property type="match status" value="1"/>
</dbReference>
<evidence type="ECO:0000259" key="10">
    <source>
        <dbReference type="Pfam" id="PF16178"/>
    </source>
</evidence>
<comment type="caution">
    <text evidence="8">Lacks conserved residue(s) required for the propagation of feature annotation.</text>
</comment>
<dbReference type="AlphaFoldDB" id="E0W0H2"/>
<evidence type="ECO:0000313" key="13">
    <source>
        <dbReference type="Proteomes" id="UP000009046"/>
    </source>
</evidence>
<reference evidence="11" key="1">
    <citation type="submission" date="2007-04" db="EMBL/GenBank/DDBJ databases">
        <title>Annotation of Pediculus humanus corporis strain USDA.</title>
        <authorList>
            <person name="Kirkness E."/>
            <person name="Hannick L."/>
            <person name="Hass B."/>
            <person name="Bruggner R."/>
            <person name="Lawson D."/>
            <person name="Bidwell S."/>
            <person name="Joardar V."/>
            <person name="Caler E."/>
            <person name="Walenz B."/>
            <person name="Inman J."/>
            <person name="Schobel S."/>
            <person name="Galinsky K."/>
            <person name="Amedeo P."/>
            <person name="Strausberg R."/>
        </authorList>
    </citation>
    <scope>NUCLEOTIDE SEQUENCE</scope>
    <source>
        <strain evidence="11">USDA</strain>
    </source>
</reference>
<evidence type="ECO:0000256" key="7">
    <source>
        <dbReference type="ARBA" id="ARBA00023180"/>
    </source>
</evidence>
<dbReference type="GeneID" id="8234647"/>
<dbReference type="eggNOG" id="KOG2514">
    <property type="taxonomic scope" value="Eukaryota"/>
</dbReference>
<reference evidence="12" key="3">
    <citation type="submission" date="2020-05" db="UniProtKB">
        <authorList>
            <consortium name="EnsemblMetazoa"/>
        </authorList>
    </citation>
    <scope>IDENTIFICATION</scope>
    <source>
        <strain evidence="12">USDA</strain>
    </source>
</reference>
<dbReference type="KEGG" id="phu:Phum_PHUM551980"/>
<evidence type="ECO:0000313" key="11">
    <source>
        <dbReference type="EMBL" id="EEB19128.1"/>
    </source>
</evidence>
<accession>E0W0H2</accession>
<feature type="transmembrane region" description="Helical" evidence="8">
    <location>
        <begin position="695"/>
        <end position="714"/>
    </location>
</feature>
<proteinExistence type="inferred from homology"/>
<dbReference type="HOGENOM" id="CLU_006685_0_1_1"/>
<organism>
    <name type="scientific">Pediculus humanus subsp. corporis</name>
    <name type="common">Body louse</name>
    <dbReference type="NCBI Taxonomy" id="121224"/>
    <lineage>
        <taxon>Eukaryota</taxon>
        <taxon>Metazoa</taxon>
        <taxon>Ecdysozoa</taxon>
        <taxon>Arthropoda</taxon>
        <taxon>Hexapoda</taxon>
        <taxon>Insecta</taxon>
        <taxon>Pterygota</taxon>
        <taxon>Neoptera</taxon>
        <taxon>Paraneoptera</taxon>
        <taxon>Psocodea</taxon>
        <taxon>Troctomorpha</taxon>
        <taxon>Phthiraptera</taxon>
        <taxon>Anoplura</taxon>
        <taxon>Pediculidae</taxon>
        <taxon>Pediculus</taxon>
    </lineage>
</organism>
<dbReference type="GO" id="GO:0046983">
    <property type="term" value="F:protein dimerization activity"/>
    <property type="evidence" value="ECO:0007669"/>
    <property type="project" value="InterPro"/>
</dbReference>
<feature type="transmembrane region" description="Helical" evidence="8">
    <location>
        <begin position="645"/>
        <end position="667"/>
    </location>
</feature>
<feature type="transmembrane region" description="Helical" evidence="8">
    <location>
        <begin position="363"/>
        <end position="382"/>
    </location>
</feature>
<sequence length="723" mass="84730">MEGIYGDSNGDLNDYDDVSMKSAKDEDFLNASKYTVYHSAQDLDNPKVALFQNHERPRVYAEDEVIDEMDNKSVDFVLVWLEDYPKKANANSNGKREVFERNLINEGLELSYQVLDKFHFIKIYAPNEVLARYCEILKLKMPIKIEETEESEVEKFDIVNEVKNFDKKIYPPTGSKLTAEFARDKTYLFDIDSPNFFTSGVKSCVIDFILERQRYTEDERAVYEVGINRLLAEGVYKAAYPLHDVYYRKGTSLRCKLYNDWSRLRNWIKIQPIDQIKDYFGVKYALYFAWLGFYTHMLIPASIVGLICFFYGWITLNYNTLSQDICKSDDLIMCPLCDETCDYWKLTETCTFAKLEYLFDNPATVFFATFMSFWATLYLELWKRHSSALTHRWGLATFDLAAEPPRPGYLVSVSSKYKKFIKEKVNVITKMTEPYVPFWKIRVPNMVFSFSVVLLLVSTAVGAVFAVVFYRMSALSAFSLIKPPDEQNSYTYTVIVIPATAAVVNLICVTVLNYVKKILNRRKNYQNLKHKEKGKHNNKEAINVILGNYVNRFNNEKYHSKYLNYYKFFRGREKYVSHSIRFCFLGFELMTTKRGSFYKNNKYITLIGRLKKQEETPLGVNQWTEDYKLLEWGPRGLFPEYLEMIIQYGFVTIFVAAFPLAPLFALLNNILEMRLDGQKFLKYYRRPVPRRVKNIGVWYTILDVLIIIIIIIITNRLSKLSNY</sequence>
<comment type="subcellular location">
    <subcellularLocation>
        <location evidence="1">Cell membrane</location>
        <topology evidence="1">Multi-pass membrane protein</topology>
    </subcellularLocation>
    <subcellularLocation>
        <location evidence="8">Membrane</location>
        <topology evidence="8">Multi-pass membrane protein</topology>
    </subcellularLocation>
</comment>
<keyword evidence="5 8" id="KW-1133">Transmembrane helix</keyword>
<evidence type="ECO:0000256" key="8">
    <source>
        <dbReference type="RuleBase" id="RU280814"/>
    </source>
</evidence>
<name>E0W0H2_PEDHC</name>
<evidence type="ECO:0000256" key="6">
    <source>
        <dbReference type="ARBA" id="ARBA00023136"/>
    </source>
</evidence>
<feature type="transmembrane region" description="Helical" evidence="8">
    <location>
        <begin position="284"/>
        <end position="314"/>
    </location>
</feature>
<dbReference type="Pfam" id="PF04547">
    <property type="entry name" value="Anoctamin"/>
    <property type="match status" value="1"/>
</dbReference>
<dbReference type="EMBL" id="DS235858">
    <property type="protein sequence ID" value="EEB19128.1"/>
    <property type="molecule type" value="Genomic_DNA"/>
</dbReference>
<dbReference type="Proteomes" id="UP000009046">
    <property type="component" value="Unassembled WGS sequence"/>
</dbReference>
<comment type="similarity">
    <text evidence="2 8">Belongs to the anoctamin family.</text>
</comment>
<evidence type="ECO:0000313" key="12">
    <source>
        <dbReference type="EnsemblMetazoa" id="PHUM551980-PA"/>
    </source>
</evidence>
<dbReference type="OrthoDB" id="296386at2759"/>
<keyword evidence="4 8" id="KW-0812">Transmembrane</keyword>
<evidence type="ECO:0000256" key="4">
    <source>
        <dbReference type="ARBA" id="ARBA00022692"/>
    </source>
</evidence>
<dbReference type="GO" id="GO:0005254">
    <property type="term" value="F:chloride channel activity"/>
    <property type="evidence" value="ECO:0007669"/>
    <property type="project" value="TreeGrafter"/>
</dbReference>
<dbReference type="RefSeq" id="XP_002431866.1">
    <property type="nucleotide sequence ID" value="XM_002431821.1"/>
</dbReference>
<feature type="domain" description="Anoctamin dimerisation" evidence="10">
    <location>
        <begin position="71"/>
        <end position="273"/>
    </location>
</feature>
<keyword evidence="3" id="KW-1003">Cell membrane</keyword>
<dbReference type="CTD" id="8234647"/>
<dbReference type="EMBL" id="AAZO01006710">
    <property type="status" value="NOT_ANNOTATED_CDS"/>
    <property type="molecule type" value="Genomic_DNA"/>
</dbReference>
<evidence type="ECO:0000256" key="1">
    <source>
        <dbReference type="ARBA" id="ARBA00004651"/>
    </source>
</evidence>
<evidence type="ECO:0000256" key="2">
    <source>
        <dbReference type="ARBA" id="ARBA00009671"/>
    </source>
</evidence>
<dbReference type="GO" id="GO:0005886">
    <property type="term" value="C:plasma membrane"/>
    <property type="evidence" value="ECO:0007669"/>
    <property type="project" value="UniProtKB-SubCell"/>
</dbReference>
<dbReference type="EMBL" id="AAZO01006709">
    <property type="status" value="NOT_ANNOTATED_CDS"/>
    <property type="molecule type" value="Genomic_DNA"/>
</dbReference>
<protein>
    <recommendedName>
        <fullName evidence="8">Anoctamin</fullName>
    </recommendedName>
</protein>
<dbReference type="InterPro" id="IPR032394">
    <property type="entry name" value="Anoct_dimer"/>
</dbReference>
<evidence type="ECO:0000256" key="3">
    <source>
        <dbReference type="ARBA" id="ARBA00022475"/>
    </source>
</evidence>
<evidence type="ECO:0000259" key="9">
    <source>
        <dbReference type="Pfam" id="PF04547"/>
    </source>
</evidence>
<dbReference type="InParanoid" id="E0W0H2"/>
<dbReference type="EnsemblMetazoa" id="PHUM551980-RA">
    <property type="protein sequence ID" value="PHUM551980-PA"/>
    <property type="gene ID" value="PHUM551980"/>
</dbReference>
<keyword evidence="13" id="KW-1185">Reference proteome</keyword>
<reference evidence="11" key="2">
    <citation type="submission" date="2007-04" db="EMBL/GenBank/DDBJ databases">
        <title>The genome of the human body louse.</title>
        <authorList>
            <consortium name="The Human Body Louse Genome Consortium"/>
            <person name="Kirkness E."/>
            <person name="Walenz B."/>
            <person name="Hass B."/>
            <person name="Bruggner R."/>
            <person name="Strausberg R."/>
        </authorList>
    </citation>
    <scope>NUCLEOTIDE SEQUENCE</scope>
    <source>
        <strain evidence="11">USDA</strain>
    </source>
</reference>
<feature type="transmembrane region" description="Helical" evidence="8">
    <location>
        <begin position="447"/>
        <end position="470"/>
    </location>
</feature>
<dbReference type="VEuPathDB" id="VectorBase:PHUM551980"/>
<dbReference type="PANTHER" id="PTHR12308">
    <property type="entry name" value="ANOCTAMIN"/>
    <property type="match status" value="1"/>
</dbReference>
<evidence type="ECO:0000256" key="5">
    <source>
        <dbReference type="ARBA" id="ARBA00022989"/>
    </source>
</evidence>
<gene>
    <name evidence="12" type="primary">8234647</name>
    <name evidence="11" type="ORF">Phum_PHUM551980</name>
</gene>
<keyword evidence="6 8" id="KW-0472">Membrane</keyword>
<dbReference type="PANTHER" id="PTHR12308:SF83">
    <property type="entry name" value="ANOCTAMIN"/>
    <property type="match status" value="1"/>
</dbReference>
<dbReference type="InterPro" id="IPR049452">
    <property type="entry name" value="Anoctamin_TM"/>
</dbReference>